<proteinExistence type="predicted"/>
<evidence type="ECO:0000313" key="2">
    <source>
        <dbReference type="Proteomes" id="UP000887566"/>
    </source>
</evidence>
<feature type="signal peptide" evidence="1">
    <location>
        <begin position="1"/>
        <end position="20"/>
    </location>
</feature>
<organism evidence="2 3">
    <name type="scientific">Plectus sambesii</name>
    <dbReference type="NCBI Taxonomy" id="2011161"/>
    <lineage>
        <taxon>Eukaryota</taxon>
        <taxon>Metazoa</taxon>
        <taxon>Ecdysozoa</taxon>
        <taxon>Nematoda</taxon>
        <taxon>Chromadorea</taxon>
        <taxon>Plectida</taxon>
        <taxon>Plectina</taxon>
        <taxon>Plectoidea</taxon>
        <taxon>Plectidae</taxon>
        <taxon>Plectus</taxon>
    </lineage>
</organism>
<keyword evidence="1" id="KW-0732">Signal</keyword>
<dbReference type="AlphaFoldDB" id="A0A914UH13"/>
<sequence length="100" mass="11322">MAAALYLILLIAFISKSVLSYQVSRLQSSNVAAYVPEVPLMERQTDGADVPFFQIQRLKQGLADRLRYRSSNEQSPTQIDRNCFMSPVQCLLPRGARFLL</sequence>
<feature type="chain" id="PRO_5037688180" evidence="1">
    <location>
        <begin position="21"/>
        <end position="100"/>
    </location>
</feature>
<dbReference type="WBParaSite" id="PSAMB.scaffold1010size37260.g10477.t1">
    <property type="protein sequence ID" value="PSAMB.scaffold1010size37260.g10477.t1"/>
    <property type="gene ID" value="PSAMB.scaffold1010size37260.g10477"/>
</dbReference>
<name>A0A914UH13_9BILA</name>
<evidence type="ECO:0000256" key="1">
    <source>
        <dbReference type="SAM" id="SignalP"/>
    </source>
</evidence>
<reference evidence="3" key="1">
    <citation type="submission" date="2022-11" db="UniProtKB">
        <authorList>
            <consortium name="WormBaseParasite"/>
        </authorList>
    </citation>
    <scope>IDENTIFICATION</scope>
</reference>
<accession>A0A914UH13</accession>
<protein>
    <submittedName>
        <fullName evidence="3">Uncharacterized protein</fullName>
    </submittedName>
</protein>
<dbReference type="Proteomes" id="UP000887566">
    <property type="component" value="Unplaced"/>
</dbReference>
<keyword evidence="2" id="KW-1185">Reference proteome</keyword>
<evidence type="ECO:0000313" key="3">
    <source>
        <dbReference type="WBParaSite" id="PSAMB.scaffold1010size37260.g10477.t1"/>
    </source>
</evidence>